<dbReference type="AlphaFoldDB" id="Q6Z0Q2"/>
<sequence>MVRLIAPAATREQQVEAESTVQSARMSDYTVDLVTWTSSWPGPLTKMGDPPTGGAAGATGEDHKIQGPSSSPKIFPKNITSNL</sequence>
<evidence type="ECO:0000256" key="1">
    <source>
        <dbReference type="SAM" id="MobiDB-lite"/>
    </source>
</evidence>
<dbReference type="EMBL" id="AP005483">
    <property type="protein sequence ID" value="BAD10415.1"/>
    <property type="molecule type" value="Genomic_DNA"/>
</dbReference>
<accession>Q6Z0Q2</accession>
<name>Q6Z0Q2_ORYSJ</name>
<reference evidence="3" key="2">
    <citation type="journal article" date="2008" name="Nucleic Acids Res.">
        <title>The rice annotation project database (RAP-DB): 2008 update.</title>
        <authorList>
            <consortium name="The rice annotation project (RAP)"/>
        </authorList>
    </citation>
    <scope>GENOME REANNOTATION</scope>
    <source>
        <strain evidence="3">cv. Nipponbare</strain>
    </source>
</reference>
<reference evidence="3" key="1">
    <citation type="journal article" date="2005" name="Nature">
        <title>The map-based sequence of the rice genome.</title>
        <authorList>
            <consortium name="International rice genome sequencing project (IRGSP)"/>
            <person name="Matsumoto T."/>
            <person name="Wu J."/>
            <person name="Kanamori H."/>
            <person name="Katayose Y."/>
            <person name="Fujisawa M."/>
            <person name="Namiki N."/>
            <person name="Mizuno H."/>
            <person name="Yamamoto K."/>
            <person name="Antonio B.A."/>
            <person name="Baba T."/>
            <person name="Sakata K."/>
            <person name="Nagamura Y."/>
            <person name="Aoki H."/>
            <person name="Arikawa K."/>
            <person name="Arita K."/>
            <person name="Bito T."/>
            <person name="Chiden Y."/>
            <person name="Fujitsuka N."/>
            <person name="Fukunaka R."/>
            <person name="Hamada M."/>
            <person name="Harada C."/>
            <person name="Hayashi A."/>
            <person name="Hijishita S."/>
            <person name="Honda M."/>
            <person name="Hosokawa S."/>
            <person name="Ichikawa Y."/>
            <person name="Idonuma A."/>
            <person name="Iijima M."/>
            <person name="Ikeda M."/>
            <person name="Ikeno M."/>
            <person name="Ito K."/>
            <person name="Ito S."/>
            <person name="Ito T."/>
            <person name="Ito Y."/>
            <person name="Ito Y."/>
            <person name="Iwabuchi A."/>
            <person name="Kamiya K."/>
            <person name="Karasawa W."/>
            <person name="Kurita K."/>
            <person name="Katagiri S."/>
            <person name="Kikuta A."/>
            <person name="Kobayashi H."/>
            <person name="Kobayashi N."/>
            <person name="Machita K."/>
            <person name="Maehara T."/>
            <person name="Masukawa M."/>
            <person name="Mizubayashi T."/>
            <person name="Mukai Y."/>
            <person name="Nagasaki H."/>
            <person name="Nagata Y."/>
            <person name="Naito S."/>
            <person name="Nakashima M."/>
            <person name="Nakama Y."/>
            <person name="Nakamichi Y."/>
            <person name="Nakamura M."/>
            <person name="Meguro A."/>
            <person name="Negishi M."/>
            <person name="Ohta I."/>
            <person name="Ohta T."/>
            <person name="Okamoto M."/>
            <person name="Ono N."/>
            <person name="Saji S."/>
            <person name="Sakaguchi M."/>
            <person name="Sakai K."/>
            <person name="Shibata M."/>
            <person name="Shimokawa T."/>
            <person name="Song J."/>
            <person name="Takazaki Y."/>
            <person name="Terasawa K."/>
            <person name="Tsugane M."/>
            <person name="Tsuji K."/>
            <person name="Ueda S."/>
            <person name="Waki K."/>
            <person name="Yamagata H."/>
            <person name="Yamamoto M."/>
            <person name="Yamamoto S."/>
            <person name="Yamane H."/>
            <person name="Yoshiki S."/>
            <person name="Yoshihara R."/>
            <person name="Yukawa K."/>
            <person name="Zhong H."/>
            <person name="Yano M."/>
            <person name="Yuan Q."/>
            <person name="Ouyang S."/>
            <person name="Liu J."/>
            <person name="Jones K.M."/>
            <person name="Gansberger K."/>
            <person name="Moffat K."/>
            <person name="Hill J."/>
            <person name="Bera J."/>
            <person name="Fadrosh D."/>
            <person name="Jin S."/>
            <person name="Johri S."/>
            <person name="Kim M."/>
            <person name="Overton L."/>
            <person name="Reardon M."/>
            <person name="Tsitrin T."/>
            <person name="Vuong H."/>
            <person name="Weaver B."/>
            <person name="Ciecko A."/>
            <person name="Tallon L."/>
            <person name="Jackson J."/>
            <person name="Pai G."/>
            <person name="Aken S.V."/>
            <person name="Utterback T."/>
            <person name="Reidmuller S."/>
            <person name="Feldblyum T."/>
            <person name="Hsiao J."/>
            <person name="Zismann V."/>
            <person name="Iobst S."/>
            <person name="de Vazeille A.R."/>
            <person name="Buell C.R."/>
            <person name="Ying K."/>
            <person name="Li Y."/>
            <person name="Lu T."/>
            <person name="Huang Y."/>
            <person name="Zhao Q."/>
            <person name="Feng Q."/>
            <person name="Zhang L."/>
            <person name="Zhu J."/>
            <person name="Weng Q."/>
            <person name="Mu J."/>
            <person name="Lu Y."/>
            <person name="Fan D."/>
            <person name="Liu Y."/>
            <person name="Guan J."/>
            <person name="Zhang Y."/>
            <person name="Yu S."/>
            <person name="Liu X."/>
            <person name="Zhang Y."/>
            <person name="Hong G."/>
            <person name="Han B."/>
            <person name="Choisne N."/>
            <person name="Demange N."/>
            <person name="Orjeda G."/>
            <person name="Samain S."/>
            <person name="Cattolico L."/>
            <person name="Pelletier E."/>
            <person name="Couloux A."/>
            <person name="Segurens B."/>
            <person name="Wincker P."/>
            <person name="D'Hont A."/>
            <person name="Scarpelli C."/>
            <person name="Weissenbach J."/>
            <person name="Salanoubat M."/>
            <person name="Quetier F."/>
            <person name="Yu Y."/>
            <person name="Kim H.R."/>
            <person name="Rambo T."/>
            <person name="Currie J."/>
            <person name="Collura K."/>
            <person name="Luo M."/>
            <person name="Yang T."/>
            <person name="Ammiraju J.S.S."/>
            <person name="Engler F."/>
            <person name="Soderlund C."/>
            <person name="Wing R.A."/>
            <person name="Palmer L.E."/>
            <person name="de la Bastide M."/>
            <person name="Spiegel L."/>
            <person name="Nascimento L."/>
            <person name="Zutavern T."/>
            <person name="O'Shaughnessy A."/>
            <person name="Dike S."/>
            <person name="Dedhia N."/>
            <person name="Preston R."/>
            <person name="Balija V."/>
            <person name="McCombie W.R."/>
            <person name="Chow T."/>
            <person name="Chen H."/>
            <person name="Chung M."/>
            <person name="Chen C."/>
            <person name="Shaw J."/>
            <person name="Wu H."/>
            <person name="Hsiao K."/>
            <person name="Chao Y."/>
            <person name="Chu M."/>
            <person name="Cheng C."/>
            <person name="Hour A."/>
            <person name="Lee P."/>
            <person name="Lin S."/>
            <person name="Lin Y."/>
            <person name="Liou J."/>
            <person name="Liu S."/>
            <person name="Hsing Y."/>
            <person name="Raghuvanshi S."/>
            <person name="Mohanty A."/>
            <person name="Bharti A.K."/>
            <person name="Gaur A."/>
            <person name="Gupta V."/>
            <person name="Kumar D."/>
            <person name="Ravi V."/>
            <person name="Vij S."/>
            <person name="Kapur A."/>
            <person name="Khurana P."/>
            <person name="Khurana P."/>
            <person name="Khurana J.P."/>
            <person name="Tyagi A.K."/>
            <person name="Gaikwad K."/>
            <person name="Singh A."/>
            <person name="Dalal V."/>
            <person name="Srivastava S."/>
            <person name="Dixit A."/>
            <person name="Pal A.K."/>
            <person name="Ghazi I.A."/>
            <person name="Yadav M."/>
            <person name="Pandit A."/>
            <person name="Bhargava A."/>
            <person name="Sureshbabu K."/>
            <person name="Batra K."/>
            <person name="Sharma T.R."/>
            <person name="Mohapatra T."/>
            <person name="Singh N.K."/>
            <person name="Messing J."/>
            <person name="Nelson A.B."/>
            <person name="Fuks G."/>
            <person name="Kavchok S."/>
            <person name="Keizer G."/>
            <person name="Linton E."/>
            <person name="Llaca V."/>
            <person name="Song R."/>
            <person name="Tanyolac B."/>
            <person name="Young S."/>
            <person name="Ho-Il K."/>
            <person name="Hahn J.H."/>
            <person name="Sangsakoo G."/>
            <person name="Vanavichit A."/>
            <person name="de Mattos Luiz.A.T."/>
            <person name="Zimmer P.D."/>
            <person name="Malone G."/>
            <person name="Dellagostin O."/>
            <person name="de Oliveira A.C."/>
            <person name="Bevan M."/>
            <person name="Bancroft I."/>
            <person name="Minx P."/>
            <person name="Cordum H."/>
            <person name="Wilson R."/>
            <person name="Cheng Z."/>
            <person name="Jin W."/>
            <person name="Jiang J."/>
            <person name="Leong S.A."/>
            <person name="Iwama H."/>
            <person name="Gojobori T."/>
            <person name="Itoh T."/>
            <person name="Niimura Y."/>
            <person name="Fujii Y."/>
            <person name="Habara T."/>
            <person name="Sakai H."/>
            <person name="Sato Y."/>
            <person name="Wilson G."/>
            <person name="Kumar K."/>
            <person name="McCouch S."/>
            <person name="Juretic N."/>
            <person name="Hoen D."/>
            <person name="Wright S."/>
            <person name="Bruskiewich R."/>
            <person name="Bureau T."/>
            <person name="Miyao A."/>
            <person name="Hirochika H."/>
            <person name="Nishikawa T."/>
            <person name="Kadowaki K."/>
            <person name="Sugiura M."/>
            <person name="Burr B."/>
            <person name="Sasaki T."/>
        </authorList>
    </citation>
    <scope>NUCLEOTIDE SEQUENCE [LARGE SCALE GENOMIC DNA]</scope>
    <source>
        <strain evidence="3">cv. Nipponbare</strain>
    </source>
</reference>
<gene>
    <name evidence="2" type="primary">B1144B06.34</name>
</gene>
<feature type="compositionally biased region" description="Polar residues" evidence="1">
    <location>
        <begin position="67"/>
        <end position="83"/>
    </location>
</feature>
<dbReference type="Proteomes" id="UP000000763">
    <property type="component" value="Chromosome 8"/>
</dbReference>
<proteinExistence type="predicted"/>
<evidence type="ECO:0000313" key="2">
    <source>
        <dbReference type="EMBL" id="BAD10415.1"/>
    </source>
</evidence>
<feature type="region of interest" description="Disordered" evidence="1">
    <location>
        <begin position="40"/>
        <end position="83"/>
    </location>
</feature>
<evidence type="ECO:0000313" key="3">
    <source>
        <dbReference type="Proteomes" id="UP000000763"/>
    </source>
</evidence>
<protein>
    <submittedName>
        <fullName evidence="2">Uncharacterized protein</fullName>
    </submittedName>
</protein>
<organism evidence="2 3">
    <name type="scientific">Oryza sativa subsp. japonica</name>
    <name type="common">Rice</name>
    <dbReference type="NCBI Taxonomy" id="39947"/>
    <lineage>
        <taxon>Eukaryota</taxon>
        <taxon>Viridiplantae</taxon>
        <taxon>Streptophyta</taxon>
        <taxon>Embryophyta</taxon>
        <taxon>Tracheophyta</taxon>
        <taxon>Spermatophyta</taxon>
        <taxon>Magnoliopsida</taxon>
        <taxon>Liliopsida</taxon>
        <taxon>Poales</taxon>
        <taxon>Poaceae</taxon>
        <taxon>BOP clade</taxon>
        <taxon>Oryzoideae</taxon>
        <taxon>Oryzeae</taxon>
        <taxon>Oryzinae</taxon>
        <taxon>Oryza</taxon>
        <taxon>Oryza sativa</taxon>
    </lineage>
</organism>